<comment type="subcellular location">
    <subcellularLocation>
        <location evidence="4">Cytoplasm</location>
    </subcellularLocation>
</comment>
<evidence type="ECO:0000256" key="2">
    <source>
        <dbReference type="ARBA" id="ARBA00022759"/>
    </source>
</evidence>
<dbReference type="InterPro" id="IPR000999">
    <property type="entry name" value="RNase_III_dom"/>
</dbReference>
<accession>A0A380LJI6</accession>
<evidence type="ECO:0000256" key="4">
    <source>
        <dbReference type="HAMAP-Rule" id="MF_01468"/>
    </source>
</evidence>
<dbReference type="PANTHER" id="PTHR34276:SF1">
    <property type="entry name" value="MINI-RIBONUCLEASE 3"/>
    <property type="match status" value="1"/>
</dbReference>
<dbReference type="GO" id="GO:0004525">
    <property type="term" value="F:ribonuclease III activity"/>
    <property type="evidence" value="ECO:0007669"/>
    <property type="project" value="InterPro"/>
</dbReference>
<dbReference type="Proteomes" id="UP000255523">
    <property type="component" value="Unassembled WGS sequence"/>
</dbReference>
<evidence type="ECO:0000259" key="5">
    <source>
        <dbReference type="SMART" id="SM00535"/>
    </source>
</evidence>
<organism evidence="6 7">
    <name type="scientific">Faecalicoccus pleomorphus</name>
    <dbReference type="NCBI Taxonomy" id="1323"/>
    <lineage>
        <taxon>Bacteria</taxon>
        <taxon>Bacillati</taxon>
        <taxon>Bacillota</taxon>
        <taxon>Erysipelotrichia</taxon>
        <taxon>Erysipelotrichales</taxon>
        <taxon>Erysipelotrichaceae</taxon>
        <taxon>Faecalicoccus</taxon>
    </lineage>
</organism>
<sequence length="128" mass="14556">MEIVTHNATSLAWMGDALMTLRVRKHLLDKGYQKADVLQKKSARLCSAKGQAVILDRLMQEDFFTEEEKQILHRGRNATIHSKAKNADGQTYLKATALEALLGYLYLYDHHQRLAQCLDQIVEKGDSL</sequence>
<dbReference type="PANTHER" id="PTHR34276">
    <property type="entry name" value="MINI-RIBONUCLEASE 3"/>
    <property type="match status" value="1"/>
</dbReference>
<keyword evidence="3 4" id="KW-0378">Hydrolase</keyword>
<keyword evidence="4" id="KW-0963">Cytoplasm</keyword>
<gene>
    <name evidence="4 6" type="primary">mrnC</name>
    <name evidence="6" type="ORF">NCTC11087_00862</name>
</gene>
<evidence type="ECO:0000313" key="7">
    <source>
        <dbReference type="Proteomes" id="UP000255523"/>
    </source>
</evidence>
<keyword evidence="4" id="KW-0699">rRNA-binding</keyword>
<evidence type="ECO:0000256" key="1">
    <source>
        <dbReference type="ARBA" id="ARBA00022722"/>
    </source>
</evidence>
<dbReference type="HAMAP" id="MF_01468">
    <property type="entry name" value="RNase_Mini_III"/>
    <property type="match status" value="1"/>
</dbReference>
<dbReference type="InterPro" id="IPR036389">
    <property type="entry name" value="RNase_III_sf"/>
</dbReference>
<dbReference type="SMART" id="SM00535">
    <property type="entry name" value="RIBOc"/>
    <property type="match status" value="1"/>
</dbReference>
<dbReference type="Pfam" id="PF00636">
    <property type="entry name" value="Ribonuclease_3"/>
    <property type="match status" value="1"/>
</dbReference>
<proteinExistence type="inferred from homology"/>
<dbReference type="RefSeq" id="WP_022789314.1">
    <property type="nucleotide sequence ID" value="NZ_CALEXM010000024.1"/>
</dbReference>
<comment type="cofactor">
    <cofactor evidence="4">
        <name>Mg(2+)</name>
        <dbReference type="ChEBI" id="CHEBI:18420"/>
    </cofactor>
</comment>
<keyword evidence="2 4" id="KW-0255">Endonuclease</keyword>
<dbReference type="SUPFAM" id="SSF69065">
    <property type="entry name" value="RNase III domain-like"/>
    <property type="match status" value="1"/>
</dbReference>
<comment type="subunit">
    <text evidence="4">Homodimer.</text>
</comment>
<reference evidence="6 7" key="1">
    <citation type="submission" date="2018-06" db="EMBL/GenBank/DDBJ databases">
        <authorList>
            <consortium name="Pathogen Informatics"/>
            <person name="Doyle S."/>
        </authorList>
    </citation>
    <scope>NUCLEOTIDE SEQUENCE [LARGE SCALE GENOMIC DNA]</scope>
    <source>
        <strain evidence="6 7">NCTC11087</strain>
    </source>
</reference>
<dbReference type="GeneID" id="77461837"/>
<dbReference type="PIRSF" id="PIRSF005520">
    <property type="entry name" value="UCP005520"/>
    <property type="match status" value="1"/>
</dbReference>
<dbReference type="Gene3D" id="1.10.1520.10">
    <property type="entry name" value="Ribonuclease III domain"/>
    <property type="match status" value="1"/>
</dbReference>
<dbReference type="AlphaFoldDB" id="A0A380LJI6"/>
<comment type="function">
    <text evidence="4">Involved in correct processing of both the 5' and 3' ends of 23S rRNA precursor. Processes 30S rRNA precursor transcript even in absence of ribonuclease 3 (Rnc); Rnc processes 30S rRNA into smaller rRNA precursors.</text>
</comment>
<feature type="active site" evidence="4">
    <location>
        <position position="16"/>
    </location>
</feature>
<keyword evidence="4" id="KW-0694">RNA-binding</keyword>
<keyword evidence="4" id="KW-0460">Magnesium</keyword>
<keyword evidence="4" id="KW-0690">Ribosome biogenesis</keyword>
<keyword evidence="4" id="KW-0698">rRNA processing</keyword>
<comment type="similarity">
    <text evidence="4">Belongs to the MrnC RNase family.</text>
</comment>
<protein>
    <recommendedName>
        <fullName evidence="4">Mini-ribonuclease 3</fullName>
        <shortName evidence="4">Mini-3</shortName>
        <shortName evidence="4">Mini-RNase 3</shortName>
        <ecNumber evidence="4">3.1.26.-</ecNumber>
    </recommendedName>
    <alternativeName>
        <fullName evidence="4">Mini-RNase III</fullName>
        <shortName evidence="4">Mini-III</shortName>
    </alternativeName>
</protein>
<feature type="domain" description="RNase III" evidence="5">
    <location>
        <begin position="1"/>
        <end position="127"/>
    </location>
</feature>
<dbReference type="EMBL" id="UHFX01000003">
    <property type="protein sequence ID" value="SUO03978.1"/>
    <property type="molecule type" value="Genomic_DNA"/>
</dbReference>
<dbReference type="GO" id="GO:0005737">
    <property type="term" value="C:cytoplasm"/>
    <property type="evidence" value="ECO:0007669"/>
    <property type="project" value="UniProtKB-SubCell"/>
</dbReference>
<keyword evidence="1 4" id="KW-0540">Nuclease</keyword>
<dbReference type="InterPro" id="IPR008226">
    <property type="entry name" value="Mini3_fam"/>
</dbReference>
<keyword evidence="7" id="KW-1185">Reference proteome</keyword>
<dbReference type="EC" id="3.1.26.-" evidence="4"/>
<dbReference type="GO" id="GO:0019843">
    <property type="term" value="F:rRNA binding"/>
    <property type="evidence" value="ECO:0007669"/>
    <property type="project" value="UniProtKB-UniRule"/>
</dbReference>
<dbReference type="GO" id="GO:0006364">
    <property type="term" value="P:rRNA processing"/>
    <property type="evidence" value="ECO:0007669"/>
    <property type="project" value="UniProtKB-UniRule"/>
</dbReference>
<evidence type="ECO:0000313" key="6">
    <source>
        <dbReference type="EMBL" id="SUO03978.1"/>
    </source>
</evidence>
<dbReference type="OrthoDB" id="46571at2"/>
<name>A0A380LJI6_9FIRM</name>
<evidence type="ECO:0000256" key="3">
    <source>
        <dbReference type="ARBA" id="ARBA00022801"/>
    </source>
</evidence>